<reference evidence="4 5" key="1">
    <citation type="submission" date="2015-10" db="EMBL/GenBank/DDBJ databases">
        <title>Genome analyses suggest a sexual origin of heterokaryosis in a supposedly ancient asexual fungus.</title>
        <authorList>
            <person name="Ropars J."/>
            <person name="Sedzielewska K."/>
            <person name="Noel J."/>
            <person name="Charron P."/>
            <person name="Farinelli L."/>
            <person name="Marton T."/>
            <person name="Kruger M."/>
            <person name="Pelin A."/>
            <person name="Brachmann A."/>
            <person name="Corradi N."/>
        </authorList>
    </citation>
    <scope>NUCLEOTIDE SEQUENCE [LARGE SCALE GENOMIC DNA]</scope>
    <source>
        <strain evidence="4 5">A4</strain>
    </source>
</reference>
<feature type="compositionally biased region" description="Polar residues" evidence="2">
    <location>
        <begin position="370"/>
        <end position="387"/>
    </location>
</feature>
<protein>
    <recommendedName>
        <fullName evidence="3">DUF8211 domain-containing protein</fullName>
    </recommendedName>
</protein>
<dbReference type="VEuPathDB" id="FungiDB:RhiirA1_470192"/>
<proteinExistence type="predicted"/>
<dbReference type="AlphaFoldDB" id="A0A2I1GY87"/>
<evidence type="ECO:0000256" key="1">
    <source>
        <dbReference type="SAM" id="Coils"/>
    </source>
</evidence>
<gene>
    <name evidence="4" type="ORF">RhiirA4_424636</name>
</gene>
<comment type="caution">
    <text evidence="4">The sequence shown here is derived from an EMBL/GenBank/DDBJ whole genome shotgun (WGS) entry which is preliminary data.</text>
</comment>
<dbReference type="InterPro" id="IPR058524">
    <property type="entry name" value="DUF8211"/>
</dbReference>
<name>A0A2I1GY87_9GLOM</name>
<dbReference type="EMBL" id="LLXI01001049">
    <property type="protein sequence ID" value="PKY51596.1"/>
    <property type="molecule type" value="Genomic_DNA"/>
</dbReference>
<feature type="region of interest" description="Disordered" evidence="2">
    <location>
        <begin position="267"/>
        <end position="290"/>
    </location>
</feature>
<feature type="coiled-coil region" evidence="1">
    <location>
        <begin position="200"/>
        <end position="234"/>
    </location>
</feature>
<sequence length="387" mass="44736">MYHKLLTNFQITRSPNPRTATKQKERFERSVRRVLTTENIKPGATSSVSTKLAAAKKCGFLFLPSQKIMRRVHHLRYKNVHSRPTQKDYQFPIPQYYRVDKKCVALNTNNLSCIIDKSEVSTVADYDVTIHSVPNYNPIPNMFIPVKYRDIIPPDLIYDDSGSFIIPGSREWFSFMYQLDLKTRDERVAIAEDARMAKIYANLEAESKASDLRIQLIQEEHRNKLDAIHNAEEKRLNADALYHGTSPKHVDFRQRSSSMITRWNDTFHNSMSTPQQCPVPPKRKGNKKKKQILKTEMDSFLINYPNVLIPEHERRFNTRPVVMINGKPIPLHPYTSDETKDLETRPLKRVDTQLGNLRSPRSISKRSRLDTTLASDSEQAGPSNSKI</sequence>
<evidence type="ECO:0000256" key="2">
    <source>
        <dbReference type="SAM" id="MobiDB-lite"/>
    </source>
</evidence>
<organism evidence="4 5">
    <name type="scientific">Rhizophagus irregularis</name>
    <dbReference type="NCBI Taxonomy" id="588596"/>
    <lineage>
        <taxon>Eukaryota</taxon>
        <taxon>Fungi</taxon>
        <taxon>Fungi incertae sedis</taxon>
        <taxon>Mucoromycota</taxon>
        <taxon>Glomeromycotina</taxon>
        <taxon>Glomeromycetes</taxon>
        <taxon>Glomerales</taxon>
        <taxon>Glomeraceae</taxon>
        <taxon>Rhizophagus</taxon>
    </lineage>
</organism>
<feature type="domain" description="DUF8211" evidence="3">
    <location>
        <begin position="1"/>
        <end position="93"/>
    </location>
</feature>
<feature type="compositionally biased region" description="Basic and acidic residues" evidence="2">
    <location>
        <begin position="335"/>
        <end position="351"/>
    </location>
</feature>
<feature type="compositionally biased region" description="Polar residues" evidence="2">
    <location>
        <begin position="267"/>
        <end position="276"/>
    </location>
</feature>
<feature type="compositionally biased region" description="Basic residues" evidence="2">
    <location>
        <begin position="281"/>
        <end position="290"/>
    </location>
</feature>
<keyword evidence="1" id="KW-0175">Coiled coil</keyword>
<evidence type="ECO:0000313" key="4">
    <source>
        <dbReference type="EMBL" id="PKY51596.1"/>
    </source>
</evidence>
<evidence type="ECO:0000313" key="5">
    <source>
        <dbReference type="Proteomes" id="UP000234323"/>
    </source>
</evidence>
<dbReference type="VEuPathDB" id="FungiDB:RhiirFUN_002783"/>
<dbReference type="VEuPathDB" id="FungiDB:FUN_025651"/>
<dbReference type="Pfam" id="PF26638">
    <property type="entry name" value="DUF8211"/>
    <property type="match status" value="1"/>
</dbReference>
<dbReference type="Proteomes" id="UP000234323">
    <property type="component" value="Unassembled WGS sequence"/>
</dbReference>
<feature type="compositionally biased region" description="Polar residues" evidence="2">
    <location>
        <begin position="353"/>
        <end position="362"/>
    </location>
</feature>
<evidence type="ECO:0000259" key="3">
    <source>
        <dbReference type="Pfam" id="PF26638"/>
    </source>
</evidence>
<accession>A0A2I1GY87</accession>
<feature type="region of interest" description="Disordered" evidence="2">
    <location>
        <begin position="328"/>
        <end position="387"/>
    </location>
</feature>
<keyword evidence="5" id="KW-1185">Reference proteome</keyword>